<organism evidence="2 3">
    <name type="scientific">Lactobacillus kitasatonis DSM 16761 = JCM 1039</name>
    <dbReference type="NCBI Taxonomy" id="1423767"/>
    <lineage>
        <taxon>Bacteria</taxon>
        <taxon>Bacillati</taxon>
        <taxon>Bacillota</taxon>
        <taxon>Bacilli</taxon>
        <taxon>Lactobacillales</taxon>
        <taxon>Lactobacillaceae</taxon>
        <taxon>Lactobacillus</taxon>
    </lineage>
</organism>
<evidence type="ECO:0000256" key="1">
    <source>
        <dbReference type="SAM" id="Phobius"/>
    </source>
</evidence>
<evidence type="ECO:0000313" key="2">
    <source>
        <dbReference type="EMBL" id="KRM07357.1"/>
    </source>
</evidence>
<feature type="transmembrane region" description="Helical" evidence="1">
    <location>
        <begin position="7"/>
        <end position="26"/>
    </location>
</feature>
<keyword evidence="1" id="KW-0812">Transmembrane</keyword>
<dbReference type="AlphaFoldDB" id="A0A0R1VPL5"/>
<dbReference type="OrthoDB" id="9928205at2"/>
<comment type="caution">
    <text evidence="2">The sequence shown here is derived from an EMBL/GenBank/DDBJ whole genome shotgun (WGS) entry which is preliminary data.</text>
</comment>
<proteinExistence type="predicted"/>
<gene>
    <name evidence="2" type="ORF">FC59_GL000788</name>
</gene>
<dbReference type="PATRIC" id="fig|1423767.3.peg.817"/>
<accession>A0A0R1VPL5</accession>
<keyword evidence="1" id="KW-0472">Membrane</keyword>
<name>A0A0R1VPL5_9LACO</name>
<reference evidence="2 3" key="1">
    <citation type="journal article" date="2015" name="Genome Announc.">
        <title>Expanding the biotechnology potential of lactobacilli through comparative genomics of 213 strains and associated genera.</title>
        <authorList>
            <person name="Sun Z."/>
            <person name="Harris H.M."/>
            <person name="McCann A."/>
            <person name="Guo C."/>
            <person name="Argimon S."/>
            <person name="Zhang W."/>
            <person name="Yang X."/>
            <person name="Jeffery I.B."/>
            <person name="Cooney J.C."/>
            <person name="Kagawa T.F."/>
            <person name="Liu W."/>
            <person name="Song Y."/>
            <person name="Salvetti E."/>
            <person name="Wrobel A."/>
            <person name="Rasinkangas P."/>
            <person name="Parkhill J."/>
            <person name="Rea M.C."/>
            <person name="O'Sullivan O."/>
            <person name="Ritari J."/>
            <person name="Douillard F.P."/>
            <person name="Paul Ross R."/>
            <person name="Yang R."/>
            <person name="Briner A.E."/>
            <person name="Felis G.E."/>
            <person name="de Vos W.M."/>
            <person name="Barrangou R."/>
            <person name="Klaenhammer T.R."/>
            <person name="Caufield P.W."/>
            <person name="Cui Y."/>
            <person name="Zhang H."/>
            <person name="O'Toole P.W."/>
        </authorList>
    </citation>
    <scope>NUCLEOTIDE SEQUENCE [LARGE SCALE GENOMIC DNA]</scope>
    <source>
        <strain evidence="2 3">DSM 16761</strain>
    </source>
</reference>
<dbReference type="EMBL" id="AZFU01000001">
    <property type="protein sequence ID" value="KRM07357.1"/>
    <property type="molecule type" value="Genomic_DNA"/>
</dbReference>
<evidence type="ECO:0000313" key="3">
    <source>
        <dbReference type="Proteomes" id="UP000051307"/>
    </source>
</evidence>
<dbReference type="RefSeq" id="WP_025014156.1">
    <property type="nucleotide sequence ID" value="NZ_AZFU01000001.1"/>
</dbReference>
<dbReference type="Proteomes" id="UP000051307">
    <property type="component" value="Unassembled WGS sequence"/>
</dbReference>
<dbReference type="eggNOG" id="ENOG5030AUJ">
    <property type="taxonomic scope" value="Bacteria"/>
</dbReference>
<feature type="transmembrane region" description="Helical" evidence="1">
    <location>
        <begin position="32"/>
        <end position="54"/>
    </location>
</feature>
<protein>
    <submittedName>
        <fullName evidence="2">Uncharacterized protein</fullName>
    </submittedName>
</protein>
<sequence>MLEKAKKFTGAAIFSVIALIVAIFSITGNGAAWKLCTVIVILLIWIGYTSIGYFKLKAENGSDNY</sequence>
<keyword evidence="1" id="KW-1133">Transmembrane helix</keyword>